<sequence length="76" mass="8700">MAKRNKNTIVKLSKALVLNRWVLSQFGVMDLESLADAEFKRSVYEGLDADNTTHYHHYLLSRQFTFPGVSKTQLVA</sequence>
<comment type="caution">
    <text evidence="1">The sequence shown here is derived from an EMBL/GenBank/DDBJ whole genome shotgun (WGS) entry which is preliminary data.</text>
</comment>
<keyword evidence="2" id="KW-1185">Reference proteome</keyword>
<dbReference type="OrthoDB" id="9759819at2"/>
<dbReference type="STRING" id="1232681.ADIS_1339"/>
<dbReference type="EMBL" id="AQHR01000041">
    <property type="protein sequence ID" value="EON78142.1"/>
    <property type="molecule type" value="Genomic_DNA"/>
</dbReference>
<reference evidence="1 2" key="1">
    <citation type="submission" date="2013-02" db="EMBL/GenBank/DDBJ databases">
        <title>A novel strain isolated from Lonar lake, Maharashtra, India.</title>
        <authorList>
            <person name="Singh A."/>
        </authorList>
    </citation>
    <scope>NUCLEOTIDE SEQUENCE [LARGE SCALE GENOMIC DNA]</scope>
    <source>
        <strain evidence="1 2">AK24</strain>
    </source>
</reference>
<dbReference type="RefSeq" id="WP_010853483.1">
    <property type="nucleotide sequence ID" value="NZ_AQHR01000041.1"/>
</dbReference>
<gene>
    <name evidence="1" type="ORF">ADIS_1339</name>
</gene>
<accession>R7ZVN8</accession>
<organism evidence="1 2">
    <name type="scientific">Lunatimonas lonarensis</name>
    <dbReference type="NCBI Taxonomy" id="1232681"/>
    <lineage>
        <taxon>Bacteria</taxon>
        <taxon>Pseudomonadati</taxon>
        <taxon>Bacteroidota</taxon>
        <taxon>Cytophagia</taxon>
        <taxon>Cytophagales</taxon>
        <taxon>Cyclobacteriaceae</taxon>
    </lineage>
</organism>
<dbReference type="Proteomes" id="UP000013909">
    <property type="component" value="Unassembled WGS sequence"/>
</dbReference>
<proteinExistence type="predicted"/>
<evidence type="ECO:0000313" key="1">
    <source>
        <dbReference type="EMBL" id="EON78142.1"/>
    </source>
</evidence>
<dbReference type="AlphaFoldDB" id="R7ZVN8"/>
<name>R7ZVN8_9BACT</name>
<protein>
    <submittedName>
        <fullName evidence="1">Uncharacterized protein</fullName>
    </submittedName>
</protein>
<evidence type="ECO:0000313" key="2">
    <source>
        <dbReference type="Proteomes" id="UP000013909"/>
    </source>
</evidence>